<keyword evidence="7" id="KW-0560">Oxidoreductase</keyword>
<dbReference type="SUPFAM" id="SSF51905">
    <property type="entry name" value="FAD/NAD(P)-binding domain"/>
    <property type="match status" value="1"/>
</dbReference>
<keyword evidence="8 9" id="KW-0472">Membrane</keyword>
<feature type="transmembrane region" description="Helical" evidence="9">
    <location>
        <begin position="564"/>
        <end position="585"/>
    </location>
</feature>
<dbReference type="Pfam" id="PF07690">
    <property type="entry name" value="MFS_1"/>
    <property type="match status" value="1"/>
</dbReference>
<evidence type="ECO:0000313" key="12">
    <source>
        <dbReference type="Proteomes" id="UP000651452"/>
    </source>
</evidence>
<comment type="similarity">
    <text evidence="2">Belongs to the major facilitator superfamily. TCR/Tet family.</text>
</comment>
<feature type="transmembrane region" description="Helical" evidence="9">
    <location>
        <begin position="631"/>
        <end position="649"/>
    </location>
</feature>
<keyword evidence="4 9" id="KW-0812">Transmembrane</keyword>
<feature type="transmembrane region" description="Helical" evidence="9">
    <location>
        <begin position="538"/>
        <end position="558"/>
    </location>
</feature>
<keyword evidence="6 9" id="KW-1133">Transmembrane helix</keyword>
<dbReference type="Pfam" id="PF01494">
    <property type="entry name" value="FAD_binding_3"/>
    <property type="match status" value="1"/>
</dbReference>
<feature type="transmembrane region" description="Helical" evidence="9">
    <location>
        <begin position="701"/>
        <end position="720"/>
    </location>
</feature>
<dbReference type="PROSITE" id="PS50850">
    <property type="entry name" value="MFS"/>
    <property type="match status" value="1"/>
</dbReference>
<evidence type="ECO:0000256" key="5">
    <source>
        <dbReference type="ARBA" id="ARBA00022827"/>
    </source>
</evidence>
<dbReference type="Proteomes" id="UP000651452">
    <property type="component" value="Unassembled WGS sequence"/>
</dbReference>
<feature type="transmembrane region" description="Helical" evidence="9">
    <location>
        <begin position="941"/>
        <end position="960"/>
    </location>
</feature>
<evidence type="ECO:0000256" key="8">
    <source>
        <dbReference type="ARBA" id="ARBA00023136"/>
    </source>
</evidence>
<feature type="domain" description="Major facilitator superfamily (MFS) profile" evidence="10">
    <location>
        <begin position="474"/>
        <end position="963"/>
    </location>
</feature>
<evidence type="ECO:0000256" key="3">
    <source>
        <dbReference type="ARBA" id="ARBA00022630"/>
    </source>
</evidence>
<comment type="caution">
    <text evidence="11">The sequence shown here is derived from an EMBL/GenBank/DDBJ whole genome shotgun (WGS) entry which is preliminary data.</text>
</comment>
<evidence type="ECO:0000256" key="6">
    <source>
        <dbReference type="ARBA" id="ARBA00022989"/>
    </source>
</evidence>
<dbReference type="SUPFAM" id="SSF54373">
    <property type="entry name" value="FAD-linked reductases, C-terminal domain"/>
    <property type="match status" value="1"/>
</dbReference>
<dbReference type="PANTHER" id="PTHR23501:SF193">
    <property type="entry name" value="MULTIDRUG TRANSPORTER, PUTATIVE (AFU_ORTHOLOGUE AFUA_8G00940)-RELATED"/>
    <property type="match status" value="1"/>
</dbReference>
<name>A0A8H7MKN0_9PLEO</name>
<reference evidence="11" key="1">
    <citation type="submission" date="2018-12" db="EMBL/GenBank/DDBJ databases">
        <authorList>
            <person name="Syme R.A."/>
            <person name="Farfan-Caceres L."/>
            <person name="Lichtenzveig J."/>
        </authorList>
    </citation>
    <scope>NUCLEOTIDE SEQUENCE</scope>
    <source>
        <strain evidence="11">Al4</strain>
    </source>
</reference>
<dbReference type="InterPro" id="IPR036188">
    <property type="entry name" value="FAD/NAD-bd_sf"/>
</dbReference>
<dbReference type="PRINTS" id="PR00420">
    <property type="entry name" value="RNGMNOXGNASE"/>
</dbReference>
<sequence length="970" mass="106525">MVESSILSDDSHLEVAIIGGGITGLALAIGLLQRNIKFRIYERAHTFREIGAGIAFTPNAERAMTALNPALHAAFRKVASQNEEDYFYYMDGYKYNEENPGHEETMLKLYLGERGFEGCRRPDFMAEMVKLIPAEYIELDKDLVSVSEEEEEDEKIRLSFRDCSTATADVVIGCDGIHSIMRELMFGPGHPSCSPSYSHKYAIRSLIPMDKARAALGVFKTSNRIMHCGPGAHALTFPVANNEILNVVAFVTDSKDWMAPDGKFVVPATKAEAAKAFSKFSPVVQNLMELLPEQLEKWAVFDTYERPVPSYIDGRLCLAGDAAHASSPHHGAGAGCGIEDCLALVELLQIVSSYPRISRPTAVRGALRVYNNMRYDRSQWIMDTSRVIGEIYDFQHPECGSNHEKIAQEIQNRSHRIWDYDVDAMVHDSLDQFGGAMKETPSSVAIGTNSEADVPLVTDHPMPSFLDGFPLWAFLISMTVVYFLMMLDMSILSTAIPYITDEFSSLLDVGWYGSAYQLCAASFQPLTGKMYARFHSKVLFLTFFTIFNIGSAVCGAAQSSFMLILGRFIAGLGGAGLMNGGFTMIHSSIPPERRPGMLGFFMAFGNLGAACGPLIGGAITDFVSWRWCFYINLPAGAVVFAALLFLNVPEPLDKPHWKVVLKHPMQEFDLVGFGLFGPAAIMLFLALDFGGNRFAWNSPEVIGLFCGTGAMFAIFCFWNYRKGVSALIPFSMLAKQIVWSSCATIFIISGTVFVTAYYLPLYFQGVRADTPFESGYNFLPTIVTQVVFTILSGKLVQRFGYYLPFILVGGMLNSVGSGLFTTVSTSTSLGKLVGYQLVSGMGRGLALPMPMIALQNSLLPTEVPVALATFVFSQQIGGALMTVVGQTIFTNELKTNLKRFLPDVDAARIIEAGVTKMRTIVTSEELPSLSKAYSSSIGTTFYFGTGMSILGVIVSCWMGWKDVRPKPKTS</sequence>
<keyword evidence="12" id="KW-1185">Reference proteome</keyword>
<dbReference type="Gene3D" id="3.50.50.60">
    <property type="entry name" value="FAD/NAD(P)-binding domain"/>
    <property type="match status" value="1"/>
</dbReference>
<dbReference type="GO" id="GO:0005886">
    <property type="term" value="C:plasma membrane"/>
    <property type="evidence" value="ECO:0007669"/>
    <property type="project" value="TreeGrafter"/>
</dbReference>
<feature type="transmembrane region" description="Helical" evidence="9">
    <location>
        <begin position="670"/>
        <end position="689"/>
    </location>
</feature>
<evidence type="ECO:0000259" key="10">
    <source>
        <dbReference type="PROSITE" id="PS50850"/>
    </source>
</evidence>
<gene>
    <name evidence="11" type="ORF">EKO04_003892</name>
</gene>
<dbReference type="InterPro" id="IPR036259">
    <property type="entry name" value="MFS_trans_sf"/>
</dbReference>
<evidence type="ECO:0000256" key="9">
    <source>
        <dbReference type="SAM" id="Phobius"/>
    </source>
</evidence>
<dbReference type="GO" id="GO:0044550">
    <property type="term" value="P:secondary metabolite biosynthetic process"/>
    <property type="evidence" value="ECO:0007669"/>
    <property type="project" value="UniProtKB-ARBA"/>
</dbReference>
<dbReference type="EMBL" id="RZGK01000006">
    <property type="protein sequence ID" value="KAF9698470.1"/>
    <property type="molecule type" value="Genomic_DNA"/>
</dbReference>
<evidence type="ECO:0000256" key="4">
    <source>
        <dbReference type="ARBA" id="ARBA00022692"/>
    </source>
</evidence>
<evidence type="ECO:0000256" key="1">
    <source>
        <dbReference type="ARBA" id="ARBA00004141"/>
    </source>
</evidence>
<feature type="transmembrane region" description="Helical" evidence="9">
    <location>
        <begin position="471"/>
        <end position="497"/>
    </location>
</feature>
<dbReference type="FunFam" id="1.20.1250.20:FF:000196">
    <property type="entry name" value="MFS toxin efflux pump (AflT)"/>
    <property type="match status" value="1"/>
</dbReference>
<dbReference type="SUPFAM" id="SSF103473">
    <property type="entry name" value="MFS general substrate transporter"/>
    <property type="match status" value="1"/>
</dbReference>
<dbReference type="GO" id="GO:0016491">
    <property type="term" value="F:oxidoreductase activity"/>
    <property type="evidence" value="ECO:0007669"/>
    <property type="project" value="UniProtKB-KW"/>
</dbReference>
<feature type="transmembrane region" description="Helical" evidence="9">
    <location>
        <begin position="775"/>
        <end position="792"/>
    </location>
</feature>
<protein>
    <recommendedName>
        <fullName evidence="10">Major facilitator superfamily (MFS) profile domain-containing protein</fullName>
    </recommendedName>
</protein>
<keyword evidence="5" id="KW-0274">FAD</keyword>
<evidence type="ECO:0000313" key="11">
    <source>
        <dbReference type="EMBL" id="KAF9698470.1"/>
    </source>
</evidence>
<dbReference type="InterPro" id="IPR002938">
    <property type="entry name" value="FAD-bd"/>
</dbReference>
<dbReference type="CDD" id="cd17502">
    <property type="entry name" value="MFS_Azr1_MDR_like"/>
    <property type="match status" value="1"/>
</dbReference>
<feature type="transmembrane region" description="Helical" evidence="9">
    <location>
        <begin position="799"/>
        <end position="820"/>
    </location>
</feature>
<dbReference type="InterPro" id="IPR011701">
    <property type="entry name" value="MFS"/>
</dbReference>
<evidence type="ECO:0000256" key="7">
    <source>
        <dbReference type="ARBA" id="ARBA00023002"/>
    </source>
</evidence>
<proteinExistence type="inferred from homology"/>
<dbReference type="PANTHER" id="PTHR23501">
    <property type="entry name" value="MAJOR FACILITATOR SUPERFAMILY"/>
    <property type="match status" value="1"/>
</dbReference>
<comment type="subcellular location">
    <subcellularLocation>
        <location evidence="1">Membrane</location>
        <topology evidence="1">Multi-pass membrane protein</topology>
    </subcellularLocation>
</comment>
<reference evidence="11" key="2">
    <citation type="submission" date="2020-09" db="EMBL/GenBank/DDBJ databases">
        <title>Reference genome assembly for Australian Ascochyta lentis isolate Al4.</title>
        <authorList>
            <person name="Lee R.C."/>
            <person name="Farfan-Caceres L.M."/>
            <person name="Debler J.W."/>
            <person name="Williams A.H."/>
            <person name="Henares B.M."/>
        </authorList>
    </citation>
    <scope>NUCLEOTIDE SEQUENCE</scope>
    <source>
        <strain evidence="11">Al4</strain>
    </source>
</reference>
<accession>A0A8H7MKN0</accession>
<keyword evidence="3" id="KW-0285">Flavoprotein</keyword>
<dbReference type="InterPro" id="IPR020846">
    <property type="entry name" value="MFS_dom"/>
</dbReference>
<feature type="transmembrane region" description="Helical" evidence="9">
    <location>
        <begin position="597"/>
        <end position="619"/>
    </location>
</feature>
<dbReference type="GO" id="GO:0071949">
    <property type="term" value="F:FAD binding"/>
    <property type="evidence" value="ECO:0007669"/>
    <property type="project" value="InterPro"/>
</dbReference>
<dbReference type="AlphaFoldDB" id="A0A8H7MKN0"/>
<dbReference type="Gene3D" id="1.20.1250.20">
    <property type="entry name" value="MFS general substrate transporter like domains"/>
    <property type="match status" value="2"/>
</dbReference>
<dbReference type="OrthoDB" id="10021397at2759"/>
<dbReference type="GO" id="GO:0022857">
    <property type="term" value="F:transmembrane transporter activity"/>
    <property type="evidence" value="ECO:0007669"/>
    <property type="project" value="InterPro"/>
</dbReference>
<organism evidence="11 12">
    <name type="scientific">Ascochyta lentis</name>
    <dbReference type="NCBI Taxonomy" id="205686"/>
    <lineage>
        <taxon>Eukaryota</taxon>
        <taxon>Fungi</taxon>
        <taxon>Dikarya</taxon>
        <taxon>Ascomycota</taxon>
        <taxon>Pezizomycotina</taxon>
        <taxon>Dothideomycetes</taxon>
        <taxon>Pleosporomycetidae</taxon>
        <taxon>Pleosporales</taxon>
        <taxon>Pleosporineae</taxon>
        <taxon>Didymellaceae</taxon>
        <taxon>Ascochyta</taxon>
    </lineage>
</organism>
<evidence type="ECO:0000256" key="2">
    <source>
        <dbReference type="ARBA" id="ARBA00007520"/>
    </source>
</evidence>
<feature type="transmembrane region" description="Helical" evidence="9">
    <location>
        <begin position="741"/>
        <end position="763"/>
    </location>
</feature>
<dbReference type="FunFam" id="3.50.50.60:FF:000153">
    <property type="entry name" value="Salicylate hydroxylase, putative"/>
    <property type="match status" value="1"/>
</dbReference>
<feature type="transmembrane region" description="Helical" evidence="9">
    <location>
        <begin position="12"/>
        <end position="32"/>
    </location>
</feature>